<reference evidence="3" key="3">
    <citation type="submission" date="2025-08" db="UniProtKB">
        <authorList>
            <consortium name="RefSeq"/>
        </authorList>
    </citation>
    <scope>IDENTIFICATION</scope>
    <source>
        <strain evidence="3">CBS 342.82</strain>
    </source>
</reference>
<evidence type="ECO:0000313" key="3">
    <source>
        <dbReference type="RefSeq" id="XP_033464679.1"/>
    </source>
</evidence>
<dbReference type="RefSeq" id="XP_033464679.1">
    <property type="nucleotide sequence ID" value="XM_033603756.1"/>
</dbReference>
<evidence type="ECO:0000256" key="1">
    <source>
        <dbReference type="SAM" id="MobiDB-lite"/>
    </source>
</evidence>
<dbReference type="OrthoDB" id="2537769at2759"/>
<reference evidence="3" key="1">
    <citation type="submission" date="2020-01" db="EMBL/GenBank/DDBJ databases">
        <authorList>
            <consortium name="DOE Joint Genome Institute"/>
            <person name="Haridas S."/>
            <person name="Albert R."/>
            <person name="Binder M."/>
            <person name="Bloem J."/>
            <person name="Labutti K."/>
            <person name="Salamov A."/>
            <person name="Andreopoulos B."/>
            <person name="Baker S.E."/>
            <person name="Barry K."/>
            <person name="Bills G."/>
            <person name="Bluhm B.H."/>
            <person name="Cannon C."/>
            <person name="Castanera R."/>
            <person name="Culley D.E."/>
            <person name="Daum C."/>
            <person name="Ezra D."/>
            <person name="Gonzalez J.B."/>
            <person name="Henrissat B."/>
            <person name="Kuo A."/>
            <person name="Liang C."/>
            <person name="Lipzen A."/>
            <person name="Lutzoni F."/>
            <person name="Magnuson J."/>
            <person name="Mondo S."/>
            <person name="Nolan M."/>
            <person name="Ohm R."/>
            <person name="Pangilinan J."/>
            <person name="Park H.-J."/>
            <person name="Ramirez L."/>
            <person name="Alfaro M."/>
            <person name="Sun H."/>
            <person name="Tritt A."/>
            <person name="Yoshinaga Y."/>
            <person name="Zwiers L.-H."/>
            <person name="Turgeon B.G."/>
            <person name="Goodwin S.B."/>
            <person name="Spatafora J.W."/>
            <person name="Crous P.W."/>
            <person name="Grigoriev I.V."/>
        </authorList>
    </citation>
    <scope>NUCLEOTIDE SEQUENCE</scope>
    <source>
        <strain evidence="3">CBS 342.82</strain>
    </source>
</reference>
<gene>
    <name evidence="3" type="ORF">K489DRAFT_375768</name>
</gene>
<dbReference type="InterPro" id="IPR012808">
    <property type="entry name" value="CHP02453"/>
</dbReference>
<dbReference type="Proteomes" id="UP000504637">
    <property type="component" value="Unplaced"/>
</dbReference>
<dbReference type="GeneID" id="54361556"/>
<accession>A0A6J3MIB2</accession>
<organism evidence="3">
    <name type="scientific">Dissoconium aciculare CBS 342.82</name>
    <dbReference type="NCBI Taxonomy" id="1314786"/>
    <lineage>
        <taxon>Eukaryota</taxon>
        <taxon>Fungi</taxon>
        <taxon>Dikarya</taxon>
        <taxon>Ascomycota</taxon>
        <taxon>Pezizomycotina</taxon>
        <taxon>Dothideomycetes</taxon>
        <taxon>Dothideomycetidae</taxon>
        <taxon>Mycosphaerellales</taxon>
        <taxon>Dissoconiaceae</taxon>
        <taxon>Dissoconium</taxon>
    </lineage>
</organism>
<feature type="region of interest" description="Disordered" evidence="1">
    <location>
        <begin position="1"/>
        <end position="149"/>
    </location>
</feature>
<feature type="compositionally biased region" description="Acidic residues" evidence="1">
    <location>
        <begin position="76"/>
        <end position="88"/>
    </location>
</feature>
<feature type="compositionally biased region" description="Low complexity" evidence="1">
    <location>
        <begin position="89"/>
        <end position="102"/>
    </location>
</feature>
<feature type="compositionally biased region" description="Polar residues" evidence="1">
    <location>
        <begin position="8"/>
        <end position="17"/>
    </location>
</feature>
<dbReference type="Pfam" id="PF09365">
    <property type="entry name" value="DUF2461"/>
    <property type="match status" value="1"/>
</dbReference>
<dbReference type="PANTHER" id="PTHR36452">
    <property type="entry name" value="CHROMOSOME 12, WHOLE GENOME SHOTGUN SEQUENCE"/>
    <property type="match status" value="1"/>
</dbReference>
<feature type="compositionally biased region" description="Acidic residues" evidence="1">
    <location>
        <begin position="404"/>
        <end position="429"/>
    </location>
</feature>
<reference evidence="3" key="2">
    <citation type="submission" date="2020-04" db="EMBL/GenBank/DDBJ databases">
        <authorList>
            <consortium name="NCBI Genome Project"/>
        </authorList>
    </citation>
    <scope>NUCLEOTIDE SEQUENCE</scope>
    <source>
        <strain evidence="3">CBS 342.82</strain>
    </source>
</reference>
<protein>
    <submittedName>
        <fullName evidence="3">Uncharacterized protein</fullName>
    </submittedName>
</protein>
<dbReference type="NCBIfam" id="TIGR02453">
    <property type="entry name" value="TIGR02453 family protein"/>
    <property type="match status" value="1"/>
</dbReference>
<proteinExistence type="predicted"/>
<dbReference type="AlphaFoldDB" id="A0A6J3MIB2"/>
<sequence length="429" mass="47995">MVRRSGRHSNVQESASAPSKKVATHKRAASQTEIKANGSKKAKKLQATPTKSQYFHSDDDKSADYGEDQQSIEQPTTDDDPDESDFVDESVSVASENASASEGEIDDSDDEPTPRKRKGKGNPSPGTLRASESEVWRSGVKTGLGPGREVIIKRPKARPAGKTPYEDATIHPNTLLFLDELKDNNNREWLKMHDADFRASEKDWYSFVEKLTEKLIEVDDSIPELPVKDVIFRIYRDVRFSKDPTPYKPYFSVAWSRAGRKSPYAHYYLQIGADKSYIGGGIWHPDADPLAALRRAIDRAPKRFKEVLRDQGIRREFLENVGKTDAQVVKAFVKTNSENALKTKPKGFNGDHPDIDLLRLRNYVVGRKLSTDEVLGTAGMERITSLLACLKPMITYLNSVVMPDEQEESESEAGSDDDGDDEPESENSE</sequence>
<evidence type="ECO:0000313" key="2">
    <source>
        <dbReference type="Proteomes" id="UP000504637"/>
    </source>
</evidence>
<keyword evidence="2" id="KW-1185">Reference proteome</keyword>
<dbReference type="PANTHER" id="PTHR36452:SF1">
    <property type="entry name" value="DUF2461 DOMAIN-CONTAINING PROTEIN"/>
    <property type="match status" value="1"/>
</dbReference>
<feature type="region of interest" description="Disordered" evidence="1">
    <location>
        <begin position="402"/>
        <end position="429"/>
    </location>
</feature>
<name>A0A6J3MIB2_9PEZI</name>